<dbReference type="Proteomes" id="UP000009027">
    <property type="component" value="Unassembled WGS sequence"/>
</dbReference>
<gene>
    <name evidence="2" type="ORF">TvY486_0024670</name>
</gene>
<dbReference type="VEuPathDB" id="TriTrypDB:TvY486_0024670"/>
<reference evidence="2 3" key="1">
    <citation type="journal article" date="2012" name="Proc. Natl. Acad. Sci. U.S.A.">
        <title>Antigenic diversity is generated by distinct evolutionary mechanisms in African trypanosome species.</title>
        <authorList>
            <person name="Jackson A.P."/>
            <person name="Berry A."/>
            <person name="Aslett M."/>
            <person name="Allison H.C."/>
            <person name="Burton P."/>
            <person name="Vavrova-Anderson J."/>
            <person name="Brown R."/>
            <person name="Browne H."/>
            <person name="Corton N."/>
            <person name="Hauser H."/>
            <person name="Gamble J."/>
            <person name="Gilderthorp R."/>
            <person name="Marcello L."/>
            <person name="McQuillan J."/>
            <person name="Otto T.D."/>
            <person name="Quail M.A."/>
            <person name="Sanders M.J."/>
            <person name="van Tonder A."/>
            <person name="Ginger M.L."/>
            <person name="Field M.C."/>
            <person name="Barry J.D."/>
            <person name="Hertz-Fowler C."/>
            <person name="Berriman M."/>
        </authorList>
    </citation>
    <scope>NUCLEOTIDE SEQUENCE</scope>
    <source>
        <strain evidence="2 3">Y486</strain>
    </source>
</reference>
<evidence type="ECO:0000313" key="2">
    <source>
        <dbReference type="EMBL" id="CCD19755.1"/>
    </source>
</evidence>
<feature type="region of interest" description="Disordered" evidence="1">
    <location>
        <begin position="352"/>
        <end position="387"/>
    </location>
</feature>
<proteinExistence type="predicted"/>
<dbReference type="EMBL" id="CAEX01004056">
    <property type="protein sequence ID" value="CCD19755.1"/>
    <property type="molecule type" value="Genomic_DNA"/>
</dbReference>
<feature type="compositionally biased region" description="Basic and acidic residues" evidence="1">
    <location>
        <begin position="372"/>
        <end position="385"/>
    </location>
</feature>
<name>F9WQC8_TRYVY</name>
<dbReference type="SUPFAM" id="SSF58087">
    <property type="entry name" value="Variant surface glycoprotein (N-terminal domain)"/>
    <property type="match status" value="1"/>
</dbReference>
<evidence type="ECO:0000256" key="1">
    <source>
        <dbReference type="SAM" id="MobiDB-lite"/>
    </source>
</evidence>
<feature type="region of interest" description="Disordered" evidence="1">
    <location>
        <begin position="412"/>
        <end position="433"/>
    </location>
</feature>
<sequence length="452" mass="47314">MTCGQRVRAVHAESDACLSAGASESRHLRGAKEAQEKRCCGTSLSRWPCTCAKEAKGLAFDTASALCNTATVLAGISAAAESAAADMKRRRGFLSSWRRVASEVSEETQNLTVAGEAEKLARVAEGMGDIEHEALAVAGDAARTSVRLTDFVKLFATFSGSVNGGGKTCIGKATGSGQDAATTNGPADYIYADLGCDVSPEDMATMKAHIIQHGTAPAQVGTRTIKGATLSDQVQQPASIALETGVNTADDGKGCPLVMHRSHKGVGIAGVIEAANNGGTARKVDWAGLIEMTPSSTSTNSGTNADAATTMEWKNDALAALGTIATRYAKVRQQAIDATKACEATKRCKEAQAQDRNDMVHESRHRAQQTQEHTEKREGTEKGENEAQTCANSGEVFDAQRGRCVVSAETHSGKTKAATNAERESASAERMGTAWPRVAATMALAMTTKQAD</sequence>
<organism evidence="2 3">
    <name type="scientific">Trypanosoma vivax (strain Y486)</name>
    <dbReference type="NCBI Taxonomy" id="1055687"/>
    <lineage>
        <taxon>Eukaryota</taxon>
        <taxon>Discoba</taxon>
        <taxon>Euglenozoa</taxon>
        <taxon>Kinetoplastea</taxon>
        <taxon>Metakinetoplastina</taxon>
        <taxon>Trypanosomatida</taxon>
        <taxon>Trypanosomatidae</taxon>
        <taxon>Trypanosoma</taxon>
        <taxon>Duttonella</taxon>
    </lineage>
</organism>
<dbReference type="AlphaFoldDB" id="F9WQC8"/>
<protein>
    <submittedName>
        <fullName evidence="2">Uncharacterized protein</fullName>
    </submittedName>
</protein>
<keyword evidence="3" id="KW-1185">Reference proteome</keyword>
<accession>F9WQC8</accession>
<evidence type="ECO:0000313" key="3">
    <source>
        <dbReference type="Proteomes" id="UP000009027"/>
    </source>
</evidence>
<feature type="compositionally biased region" description="Basic and acidic residues" evidence="1">
    <location>
        <begin position="352"/>
        <end position="362"/>
    </location>
</feature>